<dbReference type="PANTHER" id="PTHR36985:SF1">
    <property type="entry name" value="TRANSLOCATION AND ASSEMBLY MODULE SUBUNIT TAMB"/>
    <property type="match status" value="1"/>
</dbReference>
<feature type="chain" id="PRO_5022663619" description="Translocation and assembly module TamB C-terminal domain-containing protein" evidence="5">
    <location>
        <begin position="30"/>
        <end position="1684"/>
    </location>
</feature>
<comment type="subcellular location">
    <subcellularLocation>
        <location evidence="1">Membrane</location>
        <topology evidence="1">Single-pass membrane protein</topology>
    </subcellularLocation>
</comment>
<dbReference type="OrthoDB" id="7784409at2"/>
<dbReference type="GO" id="GO:0009306">
    <property type="term" value="P:protein secretion"/>
    <property type="evidence" value="ECO:0007669"/>
    <property type="project" value="InterPro"/>
</dbReference>
<sequence>MGMFGSLRSNLLALATLAMVVCAPGAANAQGFLARQIENLISTDNAQVKITGFSGAFSGEVRIESLTVADADGVYLTANDLAMDWSPTALIRRTVDIENLSAASIVLDRLPIGSADPVEAESSGGFSLPNITANVQQIAIGRFTLGEAVAGVPAELSAKGSLQLSPQPTSLNVTFDVERQDRPGSIAATLAFAPADNRLGVDISANEPEGGIVAGLLKLADSPAIALNVKGEGPLGNFNASGTLDIAGERATTLTATVQDEASGRRINADINTITGPFVPETYADMVGDTAHLVADVLLQDQGGQITINRGELLSGSLQLDASGVYDPTGAANDLRVSLATDEGNPLPLAFGDLGSRTSIEVSSLDATLAGSLSAARLNVMAASRNAGYQDYIARDVNLHVVSQGFDLNNIAGPFEIRLDAASATAPQGIAANVLTGPVSLTASGSLTADEIVIDADSVSTATASAAVTGRAARDFATFDLALRSNVESAALGAEVPAYAGERLSLQGAVQRTADGFAGRDIVLQGTGLDVRANASLQGETVSASATGTLDQSAQAEAGLSGTADLKLNVSGTLSAPQVELSLNGADLIVAGRTLQEIAAEINGTFAADAPQGTVSLQGVYNNAPLALSADFATEGQVRHFRNLLLEQGQNRVSGEVSLSAANVPTGQLQINAPDISTLAALAGQEASGGAQGQVNLQVAADGTPQAAVQLTAQTLSIAGSELAGANIDVTLFDYLVRPQASGSIEATSVATSSINVAGLSLDLARLNGATNFEGGARINDVPTRLAGQVNIAGGITDIRLNSLTANIENAAISLSEPARIRIGQGRIDLGTLLLNAGQGTLRVQGNLADEADLQVALDRFPLAIANPFVEGLDAAGSLSGMVTLAGPTANLRSDFDLALAQLQTAQTRAANIPGIDGTVAGRLRDKVATLDAARVQLGSGIIEATGQVGATLDTQLRITDLPVALTNGFVEGLGASGTISGTATATGALDNPVVEFQINGREISARQLAASQVPPSTLDVSGRLSNHTVRLSRAVASLGNGSVEAVGSVGRDMDLQLTVNSVPVALANAFVPGLGASGTVSGKGTATGTLGQPQAIFELAGSGLSAAPLRQSGVDTVALDVAGTYRDDTLTLARARVQAGGGTLDASGSIGRTMNMRLALNSLPLALANIASPTLGAQGTLSGEANATGSVSSPQVAYNLSMSGFSIAQARDAGVGPLNGAFNGNYAGNRVTLNGNVSGSGIQFTANGAVNLAGTPAFDIAVNGNAPLALANQFLAEGGRSIQGDVNINARIAGTAASPDVTGTISTTGARFVDTGVNLAVENITTTIALSGNRATFNSFSAALGSGGTINVSGGIGLGAGFPADLTITIRDGRYADGELFSTRLNADLTVTGPLTGAAVLGGTINAQEINIVVPDSLPSSLAQLDVRYVNAPAAVLRQQQEINPDSGATGTSGGGISLNVTLNAPNRVFVRGRGLDLELGGSIQIAGPLSNLGIVGSFDLERGYFQILSRRLEFQRASLSFTGNLIPTLDFLAESDAGQARVYVAVRGPAENPTFTFSSNPALPQDEVLAQLIFGQSTSNLSPVQIAQLASAAASLAGVGGSTGLLDNLRSKLGVDNLDITTTEDGQAAVGVGQYLNDKTYVGVDSTGRVSIDLDLGRDFKARGAVTATGGGEVGVFYEKEY</sequence>
<evidence type="ECO:0000256" key="5">
    <source>
        <dbReference type="SAM" id="SignalP"/>
    </source>
</evidence>
<proteinExistence type="predicted"/>
<dbReference type="InterPro" id="IPR007452">
    <property type="entry name" value="TamB_C"/>
</dbReference>
<evidence type="ECO:0000259" key="6">
    <source>
        <dbReference type="Pfam" id="PF04357"/>
    </source>
</evidence>
<evidence type="ECO:0000256" key="2">
    <source>
        <dbReference type="ARBA" id="ARBA00022692"/>
    </source>
</evidence>
<dbReference type="Proteomes" id="UP000324738">
    <property type="component" value="Unassembled WGS sequence"/>
</dbReference>
<evidence type="ECO:0000256" key="1">
    <source>
        <dbReference type="ARBA" id="ARBA00004167"/>
    </source>
</evidence>
<organism evidence="7 8">
    <name type="scientific">Aureimonas fodinaquatilis</name>
    <dbReference type="NCBI Taxonomy" id="2565783"/>
    <lineage>
        <taxon>Bacteria</taxon>
        <taxon>Pseudomonadati</taxon>
        <taxon>Pseudomonadota</taxon>
        <taxon>Alphaproteobacteria</taxon>
        <taxon>Hyphomicrobiales</taxon>
        <taxon>Aurantimonadaceae</taxon>
        <taxon>Aureimonas</taxon>
    </lineage>
</organism>
<keyword evidence="2" id="KW-0812">Transmembrane</keyword>
<comment type="caution">
    <text evidence="7">The sequence shown here is derived from an EMBL/GenBank/DDBJ whole genome shotgun (WGS) entry which is preliminary data.</text>
</comment>
<keyword evidence="5" id="KW-0732">Signal</keyword>
<dbReference type="EMBL" id="VTWH01000001">
    <property type="protein sequence ID" value="KAA0972222.1"/>
    <property type="molecule type" value="Genomic_DNA"/>
</dbReference>
<keyword evidence="4" id="KW-0472">Membrane</keyword>
<accession>A0A5B0E1P6</accession>
<reference evidence="7 8" key="1">
    <citation type="submission" date="2019-08" db="EMBL/GenBank/DDBJ databases">
        <title>Aureimonas fodiniaquatilis sp. nov., isolated from a coal mine wastewater.</title>
        <authorList>
            <person name="Kim W."/>
        </authorList>
    </citation>
    <scope>NUCLEOTIDE SEQUENCE [LARGE SCALE GENOMIC DNA]</scope>
    <source>
        <strain evidence="7 8">CAU 1482</strain>
    </source>
</reference>
<evidence type="ECO:0000256" key="3">
    <source>
        <dbReference type="ARBA" id="ARBA00022989"/>
    </source>
</evidence>
<keyword evidence="8" id="KW-1185">Reference proteome</keyword>
<gene>
    <name evidence="7" type="ORF">FPY71_03695</name>
</gene>
<dbReference type="Pfam" id="PF04357">
    <property type="entry name" value="TamB"/>
    <property type="match status" value="1"/>
</dbReference>
<feature type="domain" description="Translocation and assembly module TamB C-terminal" evidence="6">
    <location>
        <begin position="1341"/>
        <end position="1684"/>
    </location>
</feature>
<evidence type="ECO:0000256" key="4">
    <source>
        <dbReference type="ARBA" id="ARBA00023136"/>
    </source>
</evidence>
<name>A0A5B0E1P6_9HYPH</name>
<dbReference type="PANTHER" id="PTHR36985">
    <property type="entry name" value="TRANSLOCATION AND ASSEMBLY MODULE SUBUNIT TAMB"/>
    <property type="match status" value="1"/>
</dbReference>
<protein>
    <recommendedName>
        <fullName evidence="6">Translocation and assembly module TamB C-terminal domain-containing protein</fullName>
    </recommendedName>
</protein>
<dbReference type="RefSeq" id="WP_149297736.1">
    <property type="nucleotide sequence ID" value="NZ_VTWH01000001.1"/>
</dbReference>
<evidence type="ECO:0000313" key="7">
    <source>
        <dbReference type="EMBL" id="KAA0972222.1"/>
    </source>
</evidence>
<feature type="signal peptide" evidence="5">
    <location>
        <begin position="1"/>
        <end position="29"/>
    </location>
</feature>
<evidence type="ECO:0000313" key="8">
    <source>
        <dbReference type="Proteomes" id="UP000324738"/>
    </source>
</evidence>
<dbReference type="GO" id="GO:0005886">
    <property type="term" value="C:plasma membrane"/>
    <property type="evidence" value="ECO:0007669"/>
    <property type="project" value="InterPro"/>
</dbReference>
<keyword evidence="3" id="KW-1133">Transmembrane helix</keyword>